<dbReference type="Proteomes" id="UP000265520">
    <property type="component" value="Unassembled WGS sequence"/>
</dbReference>
<sequence>MFPSDPSSDHSFPATSSGPTLSTFLPTPNPVTTIPIATSTSRIQNSNTPAGSLTSHANLQNSPAPTTPPHPSNSMSPSHSVSSPHPDPASLNSLGMVQSLSHNSPAPTVIPHRIHPQNSHSMATR</sequence>
<comment type="caution">
    <text evidence="2">The sequence shown here is derived from an EMBL/GenBank/DDBJ whole genome shotgun (WGS) entry which is preliminary data.</text>
</comment>
<feature type="compositionally biased region" description="Low complexity" evidence="1">
    <location>
        <begin position="1"/>
        <end position="13"/>
    </location>
</feature>
<dbReference type="EMBL" id="LXQA010026010">
    <property type="protein sequence ID" value="MCH93888.1"/>
    <property type="molecule type" value="Genomic_DNA"/>
</dbReference>
<feature type="compositionally biased region" description="Polar residues" evidence="1">
    <location>
        <begin position="14"/>
        <end position="64"/>
    </location>
</feature>
<protein>
    <submittedName>
        <fullName evidence="2">Uncharacterized protein</fullName>
    </submittedName>
</protein>
<evidence type="ECO:0000313" key="2">
    <source>
        <dbReference type="EMBL" id="MCH93888.1"/>
    </source>
</evidence>
<proteinExistence type="predicted"/>
<evidence type="ECO:0000313" key="3">
    <source>
        <dbReference type="Proteomes" id="UP000265520"/>
    </source>
</evidence>
<organism evidence="2 3">
    <name type="scientific">Trifolium medium</name>
    <dbReference type="NCBI Taxonomy" id="97028"/>
    <lineage>
        <taxon>Eukaryota</taxon>
        <taxon>Viridiplantae</taxon>
        <taxon>Streptophyta</taxon>
        <taxon>Embryophyta</taxon>
        <taxon>Tracheophyta</taxon>
        <taxon>Spermatophyta</taxon>
        <taxon>Magnoliopsida</taxon>
        <taxon>eudicotyledons</taxon>
        <taxon>Gunneridae</taxon>
        <taxon>Pentapetalae</taxon>
        <taxon>rosids</taxon>
        <taxon>fabids</taxon>
        <taxon>Fabales</taxon>
        <taxon>Fabaceae</taxon>
        <taxon>Papilionoideae</taxon>
        <taxon>50 kb inversion clade</taxon>
        <taxon>NPAAA clade</taxon>
        <taxon>Hologalegina</taxon>
        <taxon>IRL clade</taxon>
        <taxon>Trifolieae</taxon>
        <taxon>Trifolium</taxon>
    </lineage>
</organism>
<feature type="compositionally biased region" description="Polar residues" evidence="1">
    <location>
        <begin position="91"/>
        <end position="106"/>
    </location>
</feature>
<accession>A0A392N4H3</accession>
<dbReference type="AlphaFoldDB" id="A0A392N4H3"/>
<keyword evidence="3" id="KW-1185">Reference proteome</keyword>
<feature type="region of interest" description="Disordered" evidence="1">
    <location>
        <begin position="1"/>
        <end position="125"/>
    </location>
</feature>
<feature type="non-terminal residue" evidence="2">
    <location>
        <position position="125"/>
    </location>
</feature>
<reference evidence="2 3" key="1">
    <citation type="journal article" date="2018" name="Front. Plant Sci.">
        <title>Red Clover (Trifolium pratense) and Zigzag Clover (T. medium) - A Picture of Genomic Similarities and Differences.</title>
        <authorList>
            <person name="Dluhosova J."/>
            <person name="Istvanek J."/>
            <person name="Nedelnik J."/>
            <person name="Repkova J."/>
        </authorList>
    </citation>
    <scope>NUCLEOTIDE SEQUENCE [LARGE SCALE GENOMIC DNA]</scope>
    <source>
        <strain evidence="3">cv. 10/8</strain>
        <tissue evidence="2">Leaf</tissue>
    </source>
</reference>
<feature type="compositionally biased region" description="Low complexity" evidence="1">
    <location>
        <begin position="72"/>
        <end position="90"/>
    </location>
</feature>
<evidence type="ECO:0000256" key="1">
    <source>
        <dbReference type="SAM" id="MobiDB-lite"/>
    </source>
</evidence>
<name>A0A392N4H3_9FABA</name>
<feature type="compositionally biased region" description="Polar residues" evidence="1">
    <location>
        <begin position="116"/>
        <end position="125"/>
    </location>
</feature>